<dbReference type="OrthoDB" id="1869542at2759"/>
<dbReference type="EMBL" id="CACTIH010001859">
    <property type="protein sequence ID" value="CAA2966378.1"/>
    <property type="molecule type" value="Genomic_DNA"/>
</dbReference>
<name>A0A8S0QLR0_OLEEU</name>
<reference evidence="1 2" key="1">
    <citation type="submission" date="2019-12" db="EMBL/GenBank/DDBJ databases">
        <authorList>
            <person name="Alioto T."/>
            <person name="Alioto T."/>
            <person name="Gomez Garrido J."/>
        </authorList>
    </citation>
    <scope>NUCLEOTIDE SEQUENCE [LARGE SCALE GENOMIC DNA]</scope>
</reference>
<evidence type="ECO:0000313" key="1">
    <source>
        <dbReference type="EMBL" id="CAA2966378.1"/>
    </source>
</evidence>
<dbReference type="PANTHER" id="PTHR36387">
    <property type="entry name" value="UDP-N-ACETYLMURAMOYL-L-ALANYL-D-GLUTAMATE-2, 6-DIAMINOPIMELATE LIGASE"/>
    <property type="match status" value="1"/>
</dbReference>
<dbReference type="AlphaFoldDB" id="A0A8S0QLR0"/>
<dbReference type="PANTHER" id="PTHR36387:SF2">
    <property type="entry name" value="UDP-N-ACETYLMURAMOYL-L-ALANYL-D-GLUTAMATE-2, 6-DIAMINOPIMELATE LIGASE"/>
    <property type="match status" value="1"/>
</dbReference>
<dbReference type="Gramene" id="OE9A100512T1">
    <property type="protein sequence ID" value="OE9A100512C1"/>
    <property type="gene ID" value="OE9A100512"/>
</dbReference>
<organism evidence="1 2">
    <name type="scientific">Olea europaea subsp. europaea</name>
    <dbReference type="NCBI Taxonomy" id="158383"/>
    <lineage>
        <taxon>Eukaryota</taxon>
        <taxon>Viridiplantae</taxon>
        <taxon>Streptophyta</taxon>
        <taxon>Embryophyta</taxon>
        <taxon>Tracheophyta</taxon>
        <taxon>Spermatophyta</taxon>
        <taxon>Magnoliopsida</taxon>
        <taxon>eudicotyledons</taxon>
        <taxon>Gunneridae</taxon>
        <taxon>Pentapetalae</taxon>
        <taxon>asterids</taxon>
        <taxon>lamiids</taxon>
        <taxon>Lamiales</taxon>
        <taxon>Oleaceae</taxon>
        <taxon>Oleeae</taxon>
        <taxon>Olea</taxon>
    </lineage>
</organism>
<gene>
    <name evidence="1" type="ORF">OLEA9_A100512</name>
</gene>
<proteinExistence type="predicted"/>
<comment type="caution">
    <text evidence="1">The sequence shown here is derived from an EMBL/GenBank/DDBJ whole genome shotgun (WGS) entry which is preliminary data.</text>
</comment>
<accession>A0A8S0QLR0</accession>
<evidence type="ECO:0000313" key="2">
    <source>
        <dbReference type="Proteomes" id="UP000594638"/>
    </source>
</evidence>
<dbReference type="Proteomes" id="UP000594638">
    <property type="component" value="Unassembled WGS sequence"/>
</dbReference>
<keyword evidence="2" id="KW-1185">Reference proteome</keyword>
<sequence>MLLDDIVQHIAANEKAVNKKKLFLSDSEDEKAEKNASRKKRIKDSRQGLVMLKDRPAHCPQSSLDFLKKRKMQVAKSSAVLNNSNQALRLLSSSGLLK</sequence>
<protein>
    <submittedName>
        <fullName evidence="1">Uncharacterized protein</fullName>
    </submittedName>
</protein>